<dbReference type="Pfam" id="PF13556">
    <property type="entry name" value="HTH_30"/>
    <property type="match status" value="1"/>
</dbReference>
<dbReference type="PANTHER" id="PTHR33744">
    <property type="entry name" value="CARBOHYDRATE DIACID REGULATOR"/>
    <property type="match status" value="1"/>
</dbReference>
<dbReference type="InterPro" id="IPR051448">
    <property type="entry name" value="CdaR-like_regulators"/>
</dbReference>
<dbReference type="InterPro" id="IPR008599">
    <property type="entry name" value="Diacid_rec"/>
</dbReference>
<evidence type="ECO:0000259" key="1">
    <source>
        <dbReference type="Pfam" id="PF05651"/>
    </source>
</evidence>
<dbReference type="STRING" id="159291.SAMN05920897_106141"/>
<organism evidence="3 4">
    <name type="scientific">Alkalispirochaeta americana</name>
    <dbReference type="NCBI Taxonomy" id="159291"/>
    <lineage>
        <taxon>Bacteria</taxon>
        <taxon>Pseudomonadati</taxon>
        <taxon>Spirochaetota</taxon>
        <taxon>Spirochaetia</taxon>
        <taxon>Spirochaetales</taxon>
        <taxon>Spirochaetaceae</taxon>
        <taxon>Alkalispirochaeta</taxon>
    </lineage>
</organism>
<sequence>MLKPVMLKEEIAQRFVDRLCASIPYNVNIMDPEGVIIACRDSYRKGSYHDIAHRIVAGDLRELVVREDDPRPGGVLPGVNLPVMYHREVIGVVGLTGDPDQVRVVAYSVKTALETMVEYEELKEQLARRQDRKRLLVTMLLYDDGVAPEDLDVLARHLGYRSDLFRIALVLPGAEGISERDFRKIVRSNELHTDQDMTLFASRGSPVIFRAVSRDSCRTGGGKRSVTDYLAGLDEAHRRWGAPLPAWYAAGTVQTSLVAYRRSFHHALWVSGAGLAGRERYRFFADHAREYLFSLLPPEELRGITAPLREFCGADSLAAFRETFDALLAANMNIKEAAARLDVHRNTVMHRLERFQEHSGFAPLRSPQDRRLLELLYQGVL</sequence>
<dbReference type="EMBL" id="FTMS01000006">
    <property type="protein sequence ID" value="SIQ29156.1"/>
    <property type="molecule type" value="Genomic_DNA"/>
</dbReference>
<gene>
    <name evidence="3" type="ORF">SAMN05920897_106141</name>
</gene>
<dbReference type="InterPro" id="IPR042070">
    <property type="entry name" value="PucR_C-HTH_sf"/>
</dbReference>
<reference evidence="3 4" key="1">
    <citation type="submission" date="2017-01" db="EMBL/GenBank/DDBJ databases">
        <authorList>
            <person name="Mah S.A."/>
            <person name="Swanson W.J."/>
            <person name="Moy G.W."/>
            <person name="Vacquier V.D."/>
        </authorList>
    </citation>
    <scope>NUCLEOTIDE SEQUENCE [LARGE SCALE GENOMIC DNA]</scope>
    <source>
        <strain evidence="3 4">ASpG1</strain>
    </source>
</reference>
<feature type="domain" description="PucR C-terminal helix-turn-helix" evidence="2">
    <location>
        <begin position="321"/>
        <end position="375"/>
    </location>
</feature>
<accession>A0A1N6RKD7</accession>
<name>A0A1N6RKD7_9SPIO</name>
<evidence type="ECO:0000313" key="4">
    <source>
        <dbReference type="Proteomes" id="UP000186400"/>
    </source>
</evidence>
<dbReference type="Gene3D" id="1.10.10.2840">
    <property type="entry name" value="PucR C-terminal helix-turn-helix domain"/>
    <property type="match status" value="1"/>
</dbReference>
<dbReference type="Pfam" id="PF05651">
    <property type="entry name" value="Diacid_rec"/>
    <property type="match status" value="1"/>
</dbReference>
<feature type="domain" description="Putative sugar diacid recognition" evidence="1">
    <location>
        <begin position="7"/>
        <end position="137"/>
    </location>
</feature>
<dbReference type="Proteomes" id="UP000186400">
    <property type="component" value="Unassembled WGS sequence"/>
</dbReference>
<dbReference type="PANTHER" id="PTHR33744:SF15">
    <property type="entry name" value="CARBOHYDRATE DIACID REGULATOR"/>
    <property type="match status" value="1"/>
</dbReference>
<dbReference type="InterPro" id="IPR025736">
    <property type="entry name" value="PucR_C-HTH_dom"/>
</dbReference>
<dbReference type="AlphaFoldDB" id="A0A1N6RKD7"/>
<keyword evidence="4" id="KW-1185">Reference proteome</keyword>
<protein>
    <submittedName>
        <fullName evidence="3">Sugar diacid utilization regulator</fullName>
    </submittedName>
</protein>
<evidence type="ECO:0000313" key="3">
    <source>
        <dbReference type="EMBL" id="SIQ29156.1"/>
    </source>
</evidence>
<proteinExistence type="predicted"/>
<evidence type="ECO:0000259" key="2">
    <source>
        <dbReference type="Pfam" id="PF13556"/>
    </source>
</evidence>